<gene>
    <name evidence="3" type="ORF">HKW66_Vig0041710</name>
</gene>
<dbReference type="PANTHER" id="PTHR33018:SF34">
    <property type="entry name" value="OS02G0472350 PROTEIN"/>
    <property type="match status" value="1"/>
</dbReference>
<accession>A0A8T0KYV4</accession>
<feature type="compositionally biased region" description="Polar residues" evidence="2">
    <location>
        <begin position="1"/>
        <end position="13"/>
    </location>
</feature>
<evidence type="ECO:0000313" key="3">
    <source>
        <dbReference type="EMBL" id="KAG2404916.1"/>
    </source>
</evidence>
<proteinExistence type="predicted"/>
<organism evidence="3 4">
    <name type="scientific">Phaseolus angularis</name>
    <name type="common">Azuki bean</name>
    <name type="synonym">Vigna angularis</name>
    <dbReference type="NCBI Taxonomy" id="3914"/>
    <lineage>
        <taxon>Eukaryota</taxon>
        <taxon>Viridiplantae</taxon>
        <taxon>Streptophyta</taxon>
        <taxon>Embryophyta</taxon>
        <taxon>Tracheophyta</taxon>
        <taxon>Spermatophyta</taxon>
        <taxon>Magnoliopsida</taxon>
        <taxon>eudicotyledons</taxon>
        <taxon>Gunneridae</taxon>
        <taxon>Pentapetalae</taxon>
        <taxon>rosids</taxon>
        <taxon>fabids</taxon>
        <taxon>Fabales</taxon>
        <taxon>Fabaceae</taxon>
        <taxon>Papilionoideae</taxon>
        <taxon>50 kb inversion clade</taxon>
        <taxon>NPAAA clade</taxon>
        <taxon>indigoferoid/millettioid clade</taxon>
        <taxon>Phaseoleae</taxon>
        <taxon>Vigna</taxon>
    </lineage>
</organism>
<evidence type="ECO:0000256" key="2">
    <source>
        <dbReference type="SAM" id="MobiDB-lite"/>
    </source>
</evidence>
<protein>
    <submittedName>
        <fullName evidence="3">Uncharacterized protein</fullName>
    </submittedName>
</protein>
<name>A0A8T0KYV4_PHAAN</name>
<feature type="coiled-coil region" evidence="1">
    <location>
        <begin position="196"/>
        <end position="227"/>
    </location>
</feature>
<feature type="region of interest" description="Disordered" evidence="2">
    <location>
        <begin position="1"/>
        <end position="23"/>
    </location>
</feature>
<sequence length="280" mass="32313">MGMSASDSGSGQTRRGRGITPLADVTSERVDGQRRHVDIDPRLGHPSGPNADRFRSYLGKLAKSHVSILHATWDDVLVVDKNLLWQDIQQHYDIPNTIQIRKKVSSHIAIRWRDFKTRLTRLYVFGDRQHENPCHQYTFIEEDWIQFRASRESDEWKDKLVEQQTQETFAGQGRDDILTTTIGKPEHPGRMDLQWKERLNQSMRSMEQRFMEQLQEQKEIQRALEEKLHSMTQGNMGTAETPTPPRVSTRGSCFAVEPTQYSGQYELLVDGDPPRIVTVG</sequence>
<dbReference type="AlphaFoldDB" id="A0A8T0KYV4"/>
<dbReference type="Proteomes" id="UP000743370">
    <property type="component" value="Unassembled WGS sequence"/>
</dbReference>
<dbReference type="PANTHER" id="PTHR33018">
    <property type="entry name" value="OS10G0338966 PROTEIN-RELATED"/>
    <property type="match status" value="1"/>
</dbReference>
<reference evidence="3 4" key="1">
    <citation type="submission" date="2020-05" db="EMBL/GenBank/DDBJ databases">
        <title>Vigna angularis (adzuki bean) Var. LongXiaoDou No. 4 denovo assembly.</title>
        <authorList>
            <person name="Xiang H."/>
        </authorList>
    </citation>
    <scope>NUCLEOTIDE SEQUENCE [LARGE SCALE GENOMIC DNA]</scope>
    <source>
        <tissue evidence="3">Leaf</tissue>
    </source>
</reference>
<dbReference type="EMBL" id="JABFOF010000002">
    <property type="protein sequence ID" value="KAG2404916.1"/>
    <property type="molecule type" value="Genomic_DNA"/>
</dbReference>
<comment type="caution">
    <text evidence="3">The sequence shown here is derived from an EMBL/GenBank/DDBJ whole genome shotgun (WGS) entry which is preliminary data.</text>
</comment>
<evidence type="ECO:0000313" key="4">
    <source>
        <dbReference type="Proteomes" id="UP000743370"/>
    </source>
</evidence>
<evidence type="ECO:0000256" key="1">
    <source>
        <dbReference type="SAM" id="Coils"/>
    </source>
</evidence>
<keyword evidence="1" id="KW-0175">Coiled coil</keyword>